<comment type="caution">
    <text evidence="1">The sequence shown here is derived from an EMBL/GenBank/DDBJ whole genome shotgun (WGS) entry which is preliminary data.</text>
</comment>
<dbReference type="AlphaFoldDB" id="A0AAN8CZ44"/>
<evidence type="ECO:0000313" key="2">
    <source>
        <dbReference type="Proteomes" id="UP001331515"/>
    </source>
</evidence>
<gene>
    <name evidence="1" type="ORF">CgunFtcFv8_005694</name>
</gene>
<dbReference type="Proteomes" id="UP001331515">
    <property type="component" value="Unassembled WGS sequence"/>
</dbReference>
<accession>A0AAN8CZ44</accession>
<dbReference type="EMBL" id="JAURVH010001528">
    <property type="protein sequence ID" value="KAK5911530.1"/>
    <property type="molecule type" value="Genomic_DNA"/>
</dbReference>
<sequence length="75" mass="8553">MPRKTSDVNESQRSAGVWAMQGTIHWVCHSNHRSQTQRISVKSFVSRSTRDWNPFVALLGPVPSRVMEVRVFTLA</sequence>
<name>A0AAN8CZ44_CHAGU</name>
<organism evidence="1 2">
    <name type="scientific">Champsocephalus gunnari</name>
    <name type="common">Mackerel icefish</name>
    <dbReference type="NCBI Taxonomy" id="52237"/>
    <lineage>
        <taxon>Eukaryota</taxon>
        <taxon>Metazoa</taxon>
        <taxon>Chordata</taxon>
        <taxon>Craniata</taxon>
        <taxon>Vertebrata</taxon>
        <taxon>Euteleostomi</taxon>
        <taxon>Actinopterygii</taxon>
        <taxon>Neopterygii</taxon>
        <taxon>Teleostei</taxon>
        <taxon>Neoteleostei</taxon>
        <taxon>Acanthomorphata</taxon>
        <taxon>Eupercaria</taxon>
        <taxon>Perciformes</taxon>
        <taxon>Notothenioidei</taxon>
        <taxon>Channichthyidae</taxon>
        <taxon>Champsocephalus</taxon>
    </lineage>
</organism>
<evidence type="ECO:0000313" key="1">
    <source>
        <dbReference type="EMBL" id="KAK5911530.1"/>
    </source>
</evidence>
<protein>
    <submittedName>
        <fullName evidence="1">Uncharacterized protein</fullName>
    </submittedName>
</protein>
<reference evidence="1 2" key="1">
    <citation type="journal article" date="2023" name="Mol. Biol. Evol.">
        <title>Genomics of Secondarily Temperate Adaptation in the Only Non-Antarctic Icefish.</title>
        <authorList>
            <person name="Rivera-Colon A.G."/>
            <person name="Rayamajhi N."/>
            <person name="Minhas B.F."/>
            <person name="Madrigal G."/>
            <person name="Bilyk K.T."/>
            <person name="Yoon V."/>
            <person name="Hune M."/>
            <person name="Gregory S."/>
            <person name="Cheng C.H.C."/>
            <person name="Catchen J.M."/>
        </authorList>
    </citation>
    <scope>NUCLEOTIDE SEQUENCE [LARGE SCALE GENOMIC DNA]</scope>
    <source>
        <tissue evidence="1">White muscle</tissue>
    </source>
</reference>
<proteinExistence type="predicted"/>
<keyword evidence="2" id="KW-1185">Reference proteome</keyword>